<dbReference type="OrthoDB" id="9802987at2"/>
<dbReference type="RefSeq" id="WP_100306208.1">
    <property type="nucleotide sequence ID" value="NZ_PGET01000001.1"/>
</dbReference>
<dbReference type="PANTHER" id="PTHR32385">
    <property type="entry name" value="MANNOSYL PHOSPHORYLINOSITOL CERAMIDE SYNTHASE"/>
    <property type="match status" value="1"/>
</dbReference>
<dbReference type="GO" id="GO:0051999">
    <property type="term" value="P:mannosyl-inositol phosphorylceramide biosynthetic process"/>
    <property type="evidence" value="ECO:0007669"/>
    <property type="project" value="TreeGrafter"/>
</dbReference>
<gene>
    <name evidence="2" type="ORF">H171_3450</name>
</gene>
<protein>
    <submittedName>
        <fullName evidence="2">Glycosyl transferase-like sugar-binding protein</fullName>
    </submittedName>
</protein>
<keyword evidence="1 2" id="KW-0808">Transferase</keyword>
<dbReference type="InterPro" id="IPR007577">
    <property type="entry name" value="GlycoTrfase_DXD_sugar-bd_CS"/>
</dbReference>
<proteinExistence type="predicted"/>
<evidence type="ECO:0000256" key="1">
    <source>
        <dbReference type="ARBA" id="ARBA00022679"/>
    </source>
</evidence>
<reference evidence="2 3" key="1">
    <citation type="submission" date="2017-11" db="EMBL/GenBank/DDBJ databases">
        <title>Understudied soil microbes with underappreciated capabilities: Untangling the Clostridium saccharolyticum group.</title>
        <authorList>
            <person name="Leschine S."/>
        </authorList>
    </citation>
    <scope>NUCLEOTIDE SEQUENCE [LARGE SCALE GENOMIC DNA]</scope>
    <source>
        <strain evidence="2 3">18A</strain>
    </source>
</reference>
<dbReference type="InterPro" id="IPR029044">
    <property type="entry name" value="Nucleotide-diphossugar_trans"/>
</dbReference>
<comment type="caution">
    <text evidence="2">The sequence shown here is derived from an EMBL/GenBank/DDBJ whole genome shotgun (WGS) entry which is preliminary data.</text>
</comment>
<dbReference type="GO" id="GO:0016020">
    <property type="term" value="C:membrane"/>
    <property type="evidence" value="ECO:0007669"/>
    <property type="project" value="GOC"/>
</dbReference>
<dbReference type="AlphaFoldDB" id="A0A2M8Z8W2"/>
<dbReference type="GO" id="GO:0000030">
    <property type="term" value="F:mannosyltransferase activity"/>
    <property type="evidence" value="ECO:0007669"/>
    <property type="project" value="TreeGrafter"/>
</dbReference>
<dbReference type="PANTHER" id="PTHR32385:SF15">
    <property type="entry name" value="INOSITOL PHOSPHOCERAMIDE MANNOSYLTRANSFERASE 1"/>
    <property type="match status" value="1"/>
</dbReference>
<evidence type="ECO:0000313" key="2">
    <source>
        <dbReference type="EMBL" id="PJJ29887.1"/>
    </source>
</evidence>
<name>A0A2M8Z8W2_9FIRM</name>
<dbReference type="Pfam" id="PF04488">
    <property type="entry name" value="Gly_transf_sug"/>
    <property type="match status" value="1"/>
</dbReference>
<dbReference type="Gene3D" id="3.90.550.20">
    <property type="match status" value="1"/>
</dbReference>
<dbReference type="EMBL" id="PGET01000001">
    <property type="protein sequence ID" value="PJJ29887.1"/>
    <property type="molecule type" value="Genomic_DNA"/>
</dbReference>
<evidence type="ECO:0000313" key="3">
    <source>
        <dbReference type="Proteomes" id="UP000231092"/>
    </source>
</evidence>
<sequence>MIPKTIHYCWFGENPKSELIKKCIESWKEFAPDFDIVEWNKTNFDISKYKYAKQAYEKKKYAFVSDVARFDVLNTYGGIYLDTDVELIKPIERLLNNNLFMGYDQKGLIATGLIMGSEPKKEMLEEILEYYSKKSFLLQNKLPDNTTVVTIVSDILKGNGFILNGDYYEDPSTLTLYPSEVFDPFDYENDRMKITDSTISIHHYAASWKSENDKRIYRIGKLIKKIVGNHAYDKIARIKHKIIG</sequence>
<dbReference type="SUPFAM" id="SSF53448">
    <property type="entry name" value="Nucleotide-diphospho-sugar transferases"/>
    <property type="match status" value="1"/>
</dbReference>
<accession>A0A2M8Z8W2</accession>
<organism evidence="2 3">
    <name type="scientific">[Clostridium] celerecrescens 18A</name>
    <dbReference type="NCBI Taxonomy" id="1286362"/>
    <lineage>
        <taxon>Bacteria</taxon>
        <taxon>Bacillati</taxon>
        <taxon>Bacillota</taxon>
        <taxon>Clostridia</taxon>
        <taxon>Lachnospirales</taxon>
        <taxon>Lachnospiraceae</taxon>
        <taxon>Lacrimispora</taxon>
    </lineage>
</organism>
<dbReference type="InterPro" id="IPR051706">
    <property type="entry name" value="Glycosyltransferase_domain"/>
</dbReference>
<dbReference type="Proteomes" id="UP000231092">
    <property type="component" value="Unassembled WGS sequence"/>
</dbReference>